<dbReference type="EMBL" id="AWVA01000036">
    <property type="protein sequence ID" value="ERJ77663.1"/>
    <property type="molecule type" value="Genomic_DNA"/>
</dbReference>
<dbReference type="HOGENOM" id="CLU_089475_3_0_9"/>
<comment type="subcellular location">
    <subcellularLocation>
        <location evidence="2">Cytoplasm</location>
    </subcellularLocation>
</comment>
<dbReference type="PANTHER" id="PTHR33515:SF1">
    <property type="entry name" value="RIBOSOME-BINDING FACTOR A, CHLOROPLASTIC-RELATED"/>
    <property type="match status" value="1"/>
</dbReference>
<dbReference type="InterPro" id="IPR015946">
    <property type="entry name" value="KH_dom-like_a/b"/>
</dbReference>
<dbReference type="NCBIfam" id="TIGR00082">
    <property type="entry name" value="rbfA"/>
    <property type="match status" value="1"/>
</dbReference>
<keyword evidence="1 2" id="KW-0690">Ribosome biogenesis</keyword>
<dbReference type="Pfam" id="PF02033">
    <property type="entry name" value="RBFA"/>
    <property type="match status" value="1"/>
</dbReference>
<accession>U2KS39</accession>
<dbReference type="Proteomes" id="UP000016617">
    <property type="component" value="Unassembled WGS sequence"/>
</dbReference>
<dbReference type="InterPro" id="IPR000238">
    <property type="entry name" value="RbfA"/>
</dbReference>
<evidence type="ECO:0000313" key="3">
    <source>
        <dbReference type="EMBL" id="ERJ77663.1"/>
    </source>
</evidence>
<sequence>MERRQRMANSFRTDRVGMEIKREVNEILQKKVRDPRVSGVTITDVQMLGDLSMAKVYYTIMSDLASDNQKAQTGLEKAKGTIKRELGRNLQMYKIPDLTFIKDDSIAYGNKIDQMLRDLESKK</sequence>
<dbReference type="AlphaFoldDB" id="U2KS39"/>
<dbReference type="PANTHER" id="PTHR33515">
    <property type="entry name" value="RIBOSOME-BINDING FACTOR A, CHLOROPLASTIC-RELATED"/>
    <property type="match status" value="1"/>
</dbReference>
<dbReference type="Gene3D" id="3.30.300.20">
    <property type="match status" value="1"/>
</dbReference>
<dbReference type="GO" id="GO:0030490">
    <property type="term" value="P:maturation of SSU-rRNA"/>
    <property type="evidence" value="ECO:0007669"/>
    <property type="project" value="UniProtKB-UniRule"/>
</dbReference>
<dbReference type="GO" id="GO:0043024">
    <property type="term" value="F:ribosomal small subunit binding"/>
    <property type="evidence" value="ECO:0007669"/>
    <property type="project" value="TreeGrafter"/>
</dbReference>
<proteinExistence type="inferred from homology"/>
<protein>
    <recommendedName>
        <fullName evidence="2">Ribosome-binding factor A</fullName>
    </recommendedName>
</protein>
<dbReference type="PROSITE" id="PS01319">
    <property type="entry name" value="RBFA"/>
    <property type="match status" value="1"/>
</dbReference>
<gene>
    <name evidence="2" type="primary">rbfA</name>
    <name evidence="3" type="ORF">HMPREF1557_00675</name>
</gene>
<comment type="similarity">
    <text evidence="2">Belongs to the RbfA family.</text>
</comment>
<comment type="function">
    <text evidence="2">One of several proteins that assist in the late maturation steps of the functional core of the 30S ribosomal subunit. Associates with free 30S ribosomal subunits (but not with 30S subunits that are part of 70S ribosomes or polysomes). Required for efficient processing of 16S rRNA. May interact with the 5'-terminal helix region of 16S rRNA.</text>
</comment>
<keyword evidence="2" id="KW-0963">Cytoplasm</keyword>
<evidence type="ECO:0000256" key="1">
    <source>
        <dbReference type="ARBA" id="ARBA00022517"/>
    </source>
</evidence>
<dbReference type="HAMAP" id="MF_00003">
    <property type="entry name" value="RbfA"/>
    <property type="match status" value="1"/>
</dbReference>
<comment type="subunit">
    <text evidence="2">Monomer. Binds 30S ribosomal subunits, but not 50S ribosomal subunits or 70S ribosomes.</text>
</comment>
<dbReference type="PATRIC" id="fig|1227275.3.peg.599"/>
<dbReference type="InterPro" id="IPR020053">
    <property type="entry name" value="Ribosome-bd_factorA_CS"/>
</dbReference>
<dbReference type="InterPro" id="IPR023799">
    <property type="entry name" value="RbfA_dom_sf"/>
</dbReference>
<comment type="caution">
    <text evidence="3">The sequence shown here is derived from an EMBL/GenBank/DDBJ whole genome shotgun (WGS) entry which is preliminary data.</text>
</comment>
<dbReference type="SUPFAM" id="SSF89919">
    <property type="entry name" value="Ribosome-binding factor A, RbfA"/>
    <property type="match status" value="1"/>
</dbReference>
<evidence type="ECO:0000256" key="2">
    <source>
        <dbReference type="HAMAP-Rule" id="MF_00003"/>
    </source>
</evidence>
<evidence type="ECO:0000313" key="4">
    <source>
        <dbReference type="Proteomes" id="UP000016617"/>
    </source>
</evidence>
<reference evidence="3 4" key="1">
    <citation type="submission" date="2013-06" db="EMBL/GenBank/DDBJ databases">
        <authorList>
            <person name="Weinstock G."/>
            <person name="Sodergren E."/>
            <person name="Lobos E.A."/>
            <person name="Fulton L."/>
            <person name="Fulton R."/>
            <person name="Courtney L."/>
            <person name="Fronick C."/>
            <person name="O'Laughlin M."/>
            <person name="Godfrey J."/>
            <person name="Wilson R.M."/>
            <person name="Miner T."/>
            <person name="Farmer C."/>
            <person name="Delehaunty K."/>
            <person name="Cordes M."/>
            <person name="Minx P."/>
            <person name="Tomlinson C."/>
            <person name="Chen J."/>
            <person name="Wollam A."/>
            <person name="Pepin K.H."/>
            <person name="Bhonagiri V."/>
            <person name="Zhang X."/>
            <person name="Warren W."/>
            <person name="Mitreva M."/>
            <person name="Mardis E.R."/>
            <person name="Wilson R.K."/>
        </authorList>
    </citation>
    <scope>NUCLEOTIDE SEQUENCE [LARGE SCALE GENOMIC DNA]</scope>
    <source>
        <strain evidence="3 4">W1703</strain>
    </source>
</reference>
<name>U2KS39_9STRE</name>
<organism evidence="3 4">
    <name type="scientific">Streptococcus sobrinus W1703</name>
    <dbReference type="NCBI Taxonomy" id="1227275"/>
    <lineage>
        <taxon>Bacteria</taxon>
        <taxon>Bacillati</taxon>
        <taxon>Bacillota</taxon>
        <taxon>Bacilli</taxon>
        <taxon>Lactobacillales</taxon>
        <taxon>Streptococcaceae</taxon>
        <taxon>Streptococcus</taxon>
    </lineage>
</organism>
<dbReference type="GO" id="GO:0005829">
    <property type="term" value="C:cytosol"/>
    <property type="evidence" value="ECO:0007669"/>
    <property type="project" value="TreeGrafter"/>
</dbReference>